<dbReference type="CDD" id="cd10322">
    <property type="entry name" value="SLC5sbd"/>
    <property type="match status" value="1"/>
</dbReference>
<evidence type="ECO:0000256" key="5">
    <source>
        <dbReference type="ARBA" id="ARBA00022847"/>
    </source>
</evidence>
<feature type="transmembrane region" description="Helical" evidence="9">
    <location>
        <begin position="353"/>
        <end position="370"/>
    </location>
</feature>
<dbReference type="AlphaFoldDB" id="A0AAW8JA89"/>
<dbReference type="Pfam" id="PF00474">
    <property type="entry name" value="SSF"/>
    <property type="match status" value="1"/>
</dbReference>
<sequence>MGSIVFFSIIIFSLFLAIRSKQKRKDNSTRDFVIASNQFGAKLIFFLIAGEVYTMSTIMGFPGGIYANGPTYGIWFLGYILLAYPIGYIIGPKIWQAGQRYQAITMPDVFRGYFKSRVLEVLVALITIIFLIPVGQIQFTGLVVILQSLGWHLDPVILILFSAILAFAYISISGIRGSAYISVLKDIIMLLAIVLAGLAVTVHVGVADLFSLSSEKIQHQMTSSQLIFTMTTIVFQALGFYIFPHAFQSFFTAKSASAIRRSQIAMPLYMLMYPFIIIVAYYALAHDLHLEHPNQAFLAVAQLLLPDWLLGVIAAGASLAGLVVLAAICLAIGPMFVRNVIPNVAEDKQKMSAKLVIVVYLFMSILMALYSPGLMIDMLKTAYYGVTQLFLGVLIAIYQWPIRRELVIAGILGGEVFSISAYIINFDFMGINIGLLGLIFNVLIVLLGTCIWGKAKQFD</sequence>
<evidence type="ECO:0000256" key="1">
    <source>
        <dbReference type="ARBA" id="ARBA00004141"/>
    </source>
</evidence>
<keyword evidence="3" id="KW-0813">Transport</keyword>
<dbReference type="Proteomes" id="UP001243844">
    <property type="component" value="Unassembled WGS sequence"/>
</dbReference>
<dbReference type="RefSeq" id="WP_308981471.1">
    <property type="nucleotide sequence ID" value="NZ_JAVIDL010000014.1"/>
</dbReference>
<dbReference type="EMBL" id="JAVIDL010000014">
    <property type="protein sequence ID" value="MDQ8935838.1"/>
    <property type="molecule type" value="Genomic_DNA"/>
</dbReference>
<comment type="caution">
    <text evidence="10">The sequence shown here is derived from an EMBL/GenBank/DDBJ whole genome shotgun (WGS) entry which is preliminary data.</text>
</comment>
<feature type="transmembrane region" description="Helical" evidence="9">
    <location>
        <begin position="155"/>
        <end position="175"/>
    </location>
</feature>
<evidence type="ECO:0000256" key="9">
    <source>
        <dbReference type="SAM" id="Phobius"/>
    </source>
</evidence>
<evidence type="ECO:0000256" key="4">
    <source>
        <dbReference type="ARBA" id="ARBA00022692"/>
    </source>
</evidence>
<dbReference type="InterPro" id="IPR038377">
    <property type="entry name" value="Na/Glc_symporter_sf"/>
</dbReference>
<feature type="transmembrane region" description="Helical" evidence="9">
    <location>
        <begin position="43"/>
        <end position="66"/>
    </location>
</feature>
<evidence type="ECO:0000256" key="8">
    <source>
        <dbReference type="RuleBase" id="RU362091"/>
    </source>
</evidence>
<evidence type="ECO:0000256" key="6">
    <source>
        <dbReference type="ARBA" id="ARBA00022989"/>
    </source>
</evidence>
<name>A0AAW8JA89_9GAMM</name>
<feature type="transmembrane region" description="Helical" evidence="9">
    <location>
        <begin position="6"/>
        <end position="22"/>
    </location>
</feature>
<feature type="transmembrane region" description="Helical" evidence="9">
    <location>
        <begin position="430"/>
        <end position="453"/>
    </location>
</feature>
<dbReference type="GO" id="GO:0015293">
    <property type="term" value="F:symporter activity"/>
    <property type="evidence" value="ECO:0007669"/>
    <property type="project" value="UniProtKB-KW"/>
</dbReference>
<gene>
    <name evidence="10" type="ORF">RFH47_08850</name>
</gene>
<organism evidence="10 11">
    <name type="scientific">Acinetobacter rudis</name>
    <dbReference type="NCBI Taxonomy" id="632955"/>
    <lineage>
        <taxon>Bacteria</taxon>
        <taxon>Pseudomonadati</taxon>
        <taxon>Pseudomonadota</taxon>
        <taxon>Gammaproteobacteria</taxon>
        <taxon>Moraxellales</taxon>
        <taxon>Moraxellaceae</taxon>
        <taxon>Acinetobacter</taxon>
    </lineage>
</organism>
<evidence type="ECO:0000256" key="2">
    <source>
        <dbReference type="ARBA" id="ARBA00006434"/>
    </source>
</evidence>
<evidence type="ECO:0000313" key="11">
    <source>
        <dbReference type="Proteomes" id="UP001243844"/>
    </source>
</evidence>
<feature type="transmembrane region" description="Helical" evidence="9">
    <location>
        <begin position="264"/>
        <end position="284"/>
    </location>
</feature>
<feature type="transmembrane region" description="Helical" evidence="9">
    <location>
        <begin position="72"/>
        <end position="91"/>
    </location>
</feature>
<evidence type="ECO:0000313" key="10">
    <source>
        <dbReference type="EMBL" id="MDQ8935838.1"/>
    </source>
</evidence>
<reference evidence="10" key="1">
    <citation type="submission" date="2023-08" db="EMBL/GenBank/DDBJ databases">
        <title>Emergence of clinically-relevant ST2 carbapenem-resistant Acinetobacter baumannii strains in hospital sewages in Zhejiang, East of China.</title>
        <authorList>
            <person name="Kaichao C."/>
            <person name="Zhang R."/>
        </authorList>
    </citation>
    <scope>NUCLEOTIDE SEQUENCE</scope>
    <source>
        <strain evidence="10">M-RB-37</strain>
    </source>
</reference>
<dbReference type="InterPro" id="IPR050277">
    <property type="entry name" value="Sodium:Solute_Symporter"/>
</dbReference>
<feature type="transmembrane region" description="Helical" evidence="9">
    <location>
        <begin position="406"/>
        <end position="424"/>
    </location>
</feature>
<dbReference type="Gene3D" id="1.20.1730.10">
    <property type="entry name" value="Sodium/glucose cotransporter"/>
    <property type="match status" value="1"/>
</dbReference>
<dbReference type="PROSITE" id="PS50283">
    <property type="entry name" value="NA_SOLUT_SYMP_3"/>
    <property type="match status" value="1"/>
</dbReference>
<dbReference type="PANTHER" id="PTHR48086:SF8">
    <property type="entry name" value="MONOCARBOXYLIC ACID PERMEASE"/>
    <property type="match status" value="1"/>
</dbReference>
<comment type="similarity">
    <text evidence="2 8">Belongs to the sodium:solute symporter (SSF) (TC 2.A.21) family.</text>
</comment>
<keyword evidence="4 9" id="KW-0812">Transmembrane</keyword>
<dbReference type="InterPro" id="IPR001734">
    <property type="entry name" value="Na/solute_symporter"/>
</dbReference>
<feature type="transmembrane region" description="Helical" evidence="9">
    <location>
        <begin position="308"/>
        <end position="332"/>
    </location>
</feature>
<keyword evidence="7 9" id="KW-0472">Membrane</keyword>
<keyword evidence="5" id="KW-0769">Symport</keyword>
<protein>
    <submittedName>
        <fullName evidence="10">Sodium:solute symporter family protein</fullName>
    </submittedName>
</protein>
<evidence type="ECO:0000256" key="7">
    <source>
        <dbReference type="ARBA" id="ARBA00023136"/>
    </source>
</evidence>
<comment type="subcellular location">
    <subcellularLocation>
        <location evidence="1">Membrane</location>
        <topology evidence="1">Multi-pass membrane protein</topology>
    </subcellularLocation>
</comment>
<dbReference type="GO" id="GO:0005886">
    <property type="term" value="C:plasma membrane"/>
    <property type="evidence" value="ECO:0007669"/>
    <property type="project" value="TreeGrafter"/>
</dbReference>
<feature type="transmembrane region" description="Helical" evidence="9">
    <location>
        <begin position="187"/>
        <end position="206"/>
    </location>
</feature>
<dbReference type="PANTHER" id="PTHR48086">
    <property type="entry name" value="SODIUM/PROLINE SYMPORTER-RELATED"/>
    <property type="match status" value="1"/>
</dbReference>
<feature type="transmembrane region" description="Helical" evidence="9">
    <location>
        <begin position="382"/>
        <end position="399"/>
    </location>
</feature>
<feature type="transmembrane region" description="Helical" evidence="9">
    <location>
        <begin position="226"/>
        <end position="243"/>
    </location>
</feature>
<keyword evidence="6 9" id="KW-1133">Transmembrane helix</keyword>
<feature type="transmembrane region" description="Helical" evidence="9">
    <location>
        <begin position="121"/>
        <end position="149"/>
    </location>
</feature>
<evidence type="ECO:0000256" key="3">
    <source>
        <dbReference type="ARBA" id="ARBA00022448"/>
    </source>
</evidence>
<proteinExistence type="inferred from homology"/>
<accession>A0AAW8JA89</accession>